<name>A0ACB8CHP5_DERSI</name>
<accession>A0ACB8CHP5</accession>
<sequence>MCSLNIQDTRKAQSCGGECSALILFCNQGWPNKSKTERCHREARVCLYCGRAFLERSECPAQNSVWNFCGKKGHFTEVCHSRKSKHAKLSAIELHALESSAKAKFVDFTVDNYTSKFKVDSGDEVSAVPSDLPGVPAELDNVDAVLTGPGGQPLRVRGSYLANIFWQGKTSSQRLYVIESLLVPLLGTPAIQALEVVKFLGVVNTPEPTLHVELFRGLGTLRDEYTVRLKQDAVPFSLSAPRRIPIPLLEFVRQGLEKLEGYGVARRIDEPPPKHLLLHMMLVIVLCAPVAAIG</sequence>
<dbReference type="EMBL" id="CM023476">
    <property type="protein sequence ID" value="KAH7942260.1"/>
    <property type="molecule type" value="Genomic_DNA"/>
</dbReference>
<proteinExistence type="predicted"/>
<gene>
    <name evidence="1" type="ORF">HPB49_022404</name>
</gene>
<protein>
    <submittedName>
        <fullName evidence="1">Uncharacterized protein</fullName>
    </submittedName>
</protein>
<reference evidence="1" key="1">
    <citation type="submission" date="2020-05" db="EMBL/GenBank/DDBJ databases">
        <title>Large-scale comparative analyses of tick genomes elucidate their genetic diversity and vector capacities.</title>
        <authorList>
            <person name="Jia N."/>
            <person name="Wang J."/>
            <person name="Shi W."/>
            <person name="Du L."/>
            <person name="Sun Y."/>
            <person name="Zhan W."/>
            <person name="Jiang J."/>
            <person name="Wang Q."/>
            <person name="Zhang B."/>
            <person name="Ji P."/>
            <person name="Sakyi L.B."/>
            <person name="Cui X."/>
            <person name="Yuan T."/>
            <person name="Jiang B."/>
            <person name="Yang W."/>
            <person name="Lam T.T.-Y."/>
            <person name="Chang Q."/>
            <person name="Ding S."/>
            <person name="Wang X."/>
            <person name="Zhu J."/>
            <person name="Ruan X."/>
            <person name="Zhao L."/>
            <person name="Wei J."/>
            <person name="Que T."/>
            <person name="Du C."/>
            <person name="Cheng J."/>
            <person name="Dai P."/>
            <person name="Han X."/>
            <person name="Huang E."/>
            <person name="Gao Y."/>
            <person name="Liu J."/>
            <person name="Shao H."/>
            <person name="Ye R."/>
            <person name="Li L."/>
            <person name="Wei W."/>
            <person name="Wang X."/>
            <person name="Wang C."/>
            <person name="Yang T."/>
            <person name="Huo Q."/>
            <person name="Li W."/>
            <person name="Guo W."/>
            <person name="Chen H."/>
            <person name="Zhou L."/>
            <person name="Ni X."/>
            <person name="Tian J."/>
            <person name="Zhou Y."/>
            <person name="Sheng Y."/>
            <person name="Liu T."/>
            <person name="Pan Y."/>
            <person name="Xia L."/>
            <person name="Li J."/>
            <person name="Zhao F."/>
            <person name="Cao W."/>
        </authorList>
    </citation>
    <scope>NUCLEOTIDE SEQUENCE</scope>
    <source>
        <strain evidence="1">Dsil-2018</strain>
    </source>
</reference>
<evidence type="ECO:0000313" key="2">
    <source>
        <dbReference type="Proteomes" id="UP000821865"/>
    </source>
</evidence>
<evidence type="ECO:0000313" key="1">
    <source>
        <dbReference type="EMBL" id="KAH7942260.1"/>
    </source>
</evidence>
<organism evidence="1 2">
    <name type="scientific">Dermacentor silvarum</name>
    <name type="common">Tick</name>
    <dbReference type="NCBI Taxonomy" id="543639"/>
    <lineage>
        <taxon>Eukaryota</taxon>
        <taxon>Metazoa</taxon>
        <taxon>Ecdysozoa</taxon>
        <taxon>Arthropoda</taxon>
        <taxon>Chelicerata</taxon>
        <taxon>Arachnida</taxon>
        <taxon>Acari</taxon>
        <taxon>Parasitiformes</taxon>
        <taxon>Ixodida</taxon>
        <taxon>Ixodoidea</taxon>
        <taxon>Ixodidae</taxon>
        <taxon>Rhipicephalinae</taxon>
        <taxon>Dermacentor</taxon>
    </lineage>
</organism>
<keyword evidence="2" id="KW-1185">Reference proteome</keyword>
<dbReference type="Proteomes" id="UP000821865">
    <property type="component" value="Chromosome 7"/>
</dbReference>
<comment type="caution">
    <text evidence="1">The sequence shown here is derived from an EMBL/GenBank/DDBJ whole genome shotgun (WGS) entry which is preliminary data.</text>
</comment>